<organism evidence="1">
    <name type="scientific">Brachypodium distachyon</name>
    <name type="common">Purple false brome</name>
    <name type="synonym">Trachynia distachya</name>
    <dbReference type="NCBI Taxonomy" id="15368"/>
    <lineage>
        <taxon>Eukaryota</taxon>
        <taxon>Viridiplantae</taxon>
        <taxon>Streptophyta</taxon>
        <taxon>Embryophyta</taxon>
        <taxon>Tracheophyta</taxon>
        <taxon>Spermatophyta</taxon>
        <taxon>Magnoliopsida</taxon>
        <taxon>Liliopsida</taxon>
        <taxon>Poales</taxon>
        <taxon>Poaceae</taxon>
        <taxon>BOP clade</taxon>
        <taxon>Pooideae</taxon>
        <taxon>Stipodae</taxon>
        <taxon>Brachypodieae</taxon>
        <taxon>Brachypodium</taxon>
    </lineage>
</organism>
<keyword evidence="3" id="KW-1185">Reference proteome</keyword>
<reference evidence="1 2" key="1">
    <citation type="journal article" date="2010" name="Nature">
        <title>Genome sequencing and analysis of the model grass Brachypodium distachyon.</title>
        <authorList>
            <consortium name="International Brachypodium Initiative"/>
        </authorList>
    </citation>
    <scope>NUCLEOTIDE SEQUENCE [LARGE SCALE GENOMIC DNA]</scope>
    <source>
        <strain evidence="1 2">Bd21</strain>
    </source>
</reference>
<evidence type="ECO:0000313" key="1">
    <source>
        <dbReference type="EMBL" id="PNT76048.1"/>
    </source>
</evidence>
<evidence type="ECO:0008006" key="4">
    <source>
        <dbReference type="Google" id="ProtNLM"/>
    </source>
</evidence>
<gene>
    <name evidence="1" type="ORF">BRADI_1g43345v3</name>
</gene>
<evidence type="ECO:0000313" key="2">
    <source>
        <dbReference type="EnsemblPlants" id="PNT76048"/>
    </source>
</evidence>
<dbReference type="AlphaFoldDB" id="A0A2K2DP44"/>
<dbReference type="InParanoid" id="A0A2K2DP44"/>
<proteinExistence type="predicted"/>
<accession>A0A2K2DP44</accession>
<dbReference type="Proteomes" id="UP000008810">
    <property type="component" value="Chromosome 1"/>
</dbReference>
<protein>
    <recommendedName>
        <fullName evidence="4">Reverse transcriptase zinc-binding domain-containing protein</fullName>
    </recommendedName>
</protein>
<reference evidence="2" key="3">
    <citation type="submission" date="2018-08" db="UniProtKB">
        <authorList>
            <consortium name="EnsemblPlants"/>
        </authorList>
    </citation>
    <scope>IDENTIFICATION</scope>
    <source>
        <strain evidence="2">cv. Bd21</strain>
    </source>
</reference>
<dbReference type="EnsemblPlants" id="PNT76048">
    <property type="protein sequence ID" value="PNT76048"/>
    <property type="gene ID" value="BRADI_1g43345v3"/>
</dbReference>
<reference evidence="1" key="2">
    <citation type="submission" date="2017-06" db="EMBL/GenBank/DDBJ databases">
        <title>WGS assembly of Brachypodium distachyon.</title>
        <authorList>
            <consortium name="The International Brachypodium Initiative"/>
            <person name="Lucas S."/>
            <person name="Harmon-Smith M."/>
            <person name="Lail K."/>
            <person name="Tice H."/>
            <person name="Grimwood J."/>
            <person name="Bruce D."/>
            <person name="Barry K."/>
            <person name="Shu S."/>
            <person name="Lindquist E."/>
            <person name="Wang M."/>
            <person name="Pitluck S."/>
            <person name="Vogel J.P."/>
            <person name="Garvin D.F."/>
            <person name="Mockler T.C."/>
            <person name="Schmutz J."/>
            <person name="Rokhsar D."/>
            <person name="Bevan M.W."/>
        </authorList>
    </citation>
    <scope>NUCLEOTIDE SEQUENCE</scope>
    <source>
        <strain evidence="1">Bd21</strain>
    </source>
</reference>
<dbReference type="OrthoDB" id="1743609at2759"/>
<dbReference type="Gramene" id="PNT76048">
    <property type="protein sequence ID" value="PNT76048"/>
    <property type="gene ID" value="BRADI_1g43345v3"/>
</dbReference>
<sequence length="124" mass="14129">MDRRHCNRDGVLSCALCTSSSRETSGHLFFTCQFSVECWLRIGVDWSSLPSAPSLPDRLHLVKACVPARIHREVFLSVAWELWKCRNDKIFNDITPSVSSWLARLRVSPNVQSCRFNSGSFDLL</sequence>
<dbReference type="EMBL" id="CM000880">
    <property type="protein sequence ID" value="PNT76048.1"/>
    <property type="molecule type" value="Genomic_DNA"/>
</dbReference>
<name>A0A2K2DP44_BRADI</name>
<evidence type="ECO:0000313" key="3">
    <source>
        <dbReference type="Proteomes" id="UP000008810"/>
    </source>
</evidence>